<protein>
    <submittedName>
        <fullName evidence="1">Uncharacterized protein</fullName>
    </submittedName>
</protein>
<organism evidence="1 2">
    <name type="scientific">Kibdelosporangium aridum</name>
    <dbReference type="NCBI Taxonomy" id="2030"/>
    <lineage>
        <taxon>Bacteria</taxon>
        <taxon>Bacillati</taxon>
        <taxon>Actinomycetota</taxon>
        <taxon>Actinomycetes</taxon>
        <taxon>Pseudonocardiales</taxon>
        <taxon>Pseudonocardiaceae</taxon>
        <taxon>Kibdelosporangium</taxon>
    </lineage>
</organism>
<dbReference type="AlphaFoldDB" id="A0A428Y3Z3"/>
<reference evidence="1 2" key="1">
    <citation type="submission" date="2018-05" db="EMBL/GenBank/DDBJ databases">
        <title>Evolution of GPA BGCs.</title>
        <authorList>
            <person name="Waglechner N."/>
            <person name="Wright G.D."/>
        </authorList>
    </citation>
    <scope>NUCLEOTIDE SEQUENCE [LARGE SCALE GENOMIC DNA]</scope>
    <source>
        <strain evidence="1 2">A82846</strain>
    </source>
</reference>
<dbReference type="EMBL" id="QHKI01000105">
    <property type="protein sequence ID" value="RSM62279.1"/>
    <property type="molecule type" value="Genomic_DNA"/>
</dbReference>
<sequence>MVGEPRNLDGVIGREAAFLRNGKSIEAILVDLRADGLSVIDCIRIVMALQGCSAGEAKRTVQHSTAWADRREADEAFQEDLIRALEDRDL</sequence>
<evidence type="ECO:0000313" key="1">
    <source>
        <dbReference type="EMBL" id="RSM62279.1"/>
    </source>
</evidence>
<comment type="caution">
    <text evidence="1">The sequence shown here is derived from an EMBL/GenBank/DDBJ whole genome shotgun (WGS) entry which is preliminary data.</text>
</comment>
<dbReference type="Proteomes" id="UP000287547">
    <property type="component" value="Unassembled WGS sequence"/>
</dbReference>
<gene>
    <name evidence="1" type="ORF">DMH04_52640</name>
</gene>
<proteinExistence type="predicted"/>
<accession>A0A428Y3Z3</accession>
<evidence type="ECO:0000313" key="2">
    <source>
        <dbReference type="Proteomes" id="UP000287547"/>
    </source>
</evidence>
<name>A0A428Y3Z3_KIBAR</name>